<dbReference type="GO" id="GO:0009294">
    <property type="term" value="P:DNA-mediated transformation"/>
    <property type="evidence" value="ECO:0007669"/>
    <property type="project" value="InterPro"/>
</dbReference>
<proteinExistence type="inferred from homology"/>
<evidence type="ECO:0000256" key="1">
    <source>
        <dbReference type="ARBA" id="ARBA00006525"/>
    </source>
</evidence>
<dbReference type="PANTHER" id="PTHR43022">
    <property type="entry name" value="PROTEIN SMF"/>
    <property type="match status" value="1"/>
</dbReference>
<dbReference type="Proteomes" id="UP001211097">
    <property type="component" value="Chromosome"/>
</dbReference>
<feature type="domain" description="Smf/DprA SLOG" evidence="2">
    <location>
        <begin position="15"/>
        <end position="222"/>
    </location>
</feature>
<organism evidence="3">
    <name type="scientific">Polynucleobacter yangtzensis</name>
    <dbReference type="NCBI Taxonomy" id="1743159"/>
    <lineage>
        <taxon>Bacteria</taxon>
        <taxon>Pseudomonadati</taxon>
        <taxon>Pseudomonadota</taxon>
        <taxon>Betaproteobacteria</taxon>
        <taxon>Burkholderiales</taxon>
        <taxon>Burkholderiaceae</taxon>
        <taxon>Polynucleobacter</taxon>
    </lineage>
</organism>
<dbReference type="Gene3D" id="3.40.50.450">
    <property type="match status" value="1"/>
</dbReference>
<dbReference type="AlphaFoldDB" id="A0A9C7FKA0"/>
<dbReference type="RefSeq" id="WP_281742513.1">
    <property type="nucleotide sequence ID" value="NZ_AP026973.1"/>
</dbReference>
<dbReference type="PANTHER" id="PTHR43022:SF1">
    <property type="entry name" value="PROTEIN SMF"/>
    <property type="match status" value="1"/>
</dbReference>
<dbReference type="InterPro" id="IPR057666">
    <property type="entry name" value="DrpA_SLOG"/>
</dbReference>
<name>A0A9C7FKA0_9BURK</name>
<dbReference type="KEGG" id="pyt:PKF023_19110"/>
<sequence>MQLTPVMANAIRIDRKSADYPRRLHDLYDPPDSLYIYGNAGLLKKPMIAIVGSRKASPEGLKNARHLAQGLSKAGALIVSGMAMGIDSAAHHAVIELGPGHFTAAILGTGLDLVYPRQNISLSRAIGQQGLLVSELPMGTGPKACHFPRRNRIIAALSLGVVVIEAAKRSGSLITARLAAELGREVFALPGPVSNPNSIGCHLLIQQGAKLAFRTSDILEELDFSLKTAFK</sequence>
<gene>
    <name evidence="3" type="ORF">PKF023_19110</name>
</gene>
<dbReference type="EMBL" id="AP026973">
    <property type="protein sequence ID" value="BDT78108.1"/>
    <property type="molecule type" value="Genomic_DNA"/>
</dbReference>
<dbReference type="Pfam" id="PF02481">
    <property type="entry name" value="DNA_processg_A"/>
    <property type="match status" value="1"/>
</dbReference>
<evidence type="ECO:0000313" key="3">
    <source>
        <dbReference type="EMBL" id="BDT78108.1"/>
    </source>
</evidence>
<accession>A0A9C7FKA0</accession>
<evidence type="ECO:0000259" key="2">
    <source>
        <dbReference type="Pfam" id="PF02481"/>
    </source>
</evidence>
<reference evidence="3" key="1">
    <citation type="submission" date="2022-11" db="EMBL/GenBank/DDBJ databases">
        <title>Complete Genome Sequences of three Polynucleobacter sp. Subcluster PnecC Strains KF022, KF023, and KF032 Isolated from a Shallow Eutrophic Lake in Japan.</title>
        <authorList>
            <person name="Ogata Y."/>
            <person name="Watanabe K."/>
            <person name="Takemine S."/>
            <person name="Shindo C."/>
            <person name="Kurokawa R."/>
            <person name="Suda W."/>
        </authorList>
    </citation>
    <scope>NUCLEOTIDE SEQUENCE</scope>
    <source>
        <strain evidence="3">KF023</strain>
    </source>
</reference>
<dbReference type="NCBIfam" id="TIGR00732">
    <property type="entry name" value="dprA"/>
    <property type="match status" value="1"/>
</dbReference>
<protein>
    <recommendedName>
        <fullName evidence="2">Smf/DprA SLOG domain-containing protein</fullName>
    </recommendedName>
</protein>
<dbReference type="InterPro" id="IPR003488">
    <property type="entry name" value="DprA"/>
</dbReference>
<dbReference type="SUPFAM" id="SSF102405">
    <property type="entry name" value="MCP/YpsA-like"/>
    <property type="match status" value="1"/>
</dbReference>
<comment type="similarity">
    <text evidence="1">Belongs to the DprA/Smf family.</text>
</comment>